<keyword evidence="4" id="KW-0807">Transducer</keyword>
<dbReference type="CDD" id="cd11386">
    <property type="entry name" value="MCP_signal"/>
    <property type="match status" value="1"/>
</dbReference>
<feature type="transmembrane region" description="Helical" evidence="6">
    <location>
        <begin position="12"/>
        <end position="33"/>
    </location>
</feature>
<evidence type="ECO:0000313" key="9">
    <source>
        <dbReference type="EMBL" id="RLQ89220.1"/>
    </source>
</evidence>
<dbReference type="Pfam" id="PF00672">
    <property type="entry name" value="HAMP"/>
    <property type="match status" value="2"/>
</dbReference>
<feature type="domain" description="HAMP" evidence="8">
    <location>
        <begin position="312"/>
        <end position="355"/>
    </location>
</feature>
<evidence type="ECO:0000256" key="3">
    <source>
        <dbReference type="ARBA" id="ARBA00029447"/>
    </source>
</evidence>
<dbReference type="SMART" id="SM00304">
    <property type="entry name" value="HAMP"/>
    <property type="match status" value="3"/>
</dbReference>
<feature type="domain" description="HAMP" evidence="8">
    <location>
        <begin position="222"/>
        <end position="275"/>
    </location>
</feature>
<keyword evidence="2" id="KW-0145">Chemotaxis</keyword>
<dbReference type="PANTHER" id="PTHR43531:SF11">
    <property type="entry name" value="METHYL-ACCEPTING CHEMOTAXIS PROTEIN 3"/>
    <property type="match status" value="1"/>
</dbReference>
<sequence>MKPHLKFKLTNIVSFATACVMTLALAAVSIAVFTSLQSRIVEQAQESQEGSLRVAAAIVSREMDGVRITTDSEGNVERVEMDAIPETFADHTMIDEVGGVTAETATIFKWDEETRDFWRKTTNIVKPDGTRAVGTQLGQDGAVYPVIMRGETYRGEAVILGKPYYTIYAPIFGPDGTVNGILYAGIDKARIDGLIGQVAWPLLLVSALTLLVVVVLMTFLARALLRPIPQLTSVATKIAGGDNSVTVPYKDAKNEIGELARSIEVFQQNDIRKREVEDEAEEVRRANDTERTRRDEEREQSASELSGATVVLGEALHRLAEGDLTVRVGGQLPDNLRRLGADFDLAVERLEETIDSVLNGVNQLKTGTNEIAGASKDLSTRTESQATTLQQTAAAVTQITETVNHTAEGAVQATGTMAKAGDEAEKSGQVVARAVAAMGDIEKSSKEISEIIGVIDELAFQTNLLALNAGVEAARAGEAGRGFAVVASEVRVLAQRCTDAAKQIKDLISTSSGQVDEGVKLVNQTGEALARIVSGVNEISAVVSSISHSAQEQAAGLKQVNEAVNELDNVTQHNAAMAEESTAATDQLMQQANELADQIKRFKTAQATQMRASAPVHAEPQPSASSSSLRDQLKKATPHAFAERKQAAPTAPVTLKLAATGTDGEMTEEWDEF</sequence>
<evidence type="ECO:0000256" key="4">
    <source>
        <dbReference type="PROSITE-ProRule" id="PRU00284"/>
    </source>
</evidence>
<dbReference type="SUPFAM" id="SSF58104">
    <property type="entry name" value="Methyl-accepting chemotaxis protein (MCP) signaling domain"/>
    <property type="match status" value="1"/>
</dbReference>
<keyword evidence="10" id="KW-1185">Reference proteome</keyword>
<dbReference type="CDD" id="cd06225">
    <property type="entry name" value="HAMP"/>
    <property type="match status" value="2"/>
</dbReference>
<dbReference type="Gene3D" id="6.10.340.10">
    <property type="match status" value="1"/>
</dbReference>
<comment type="similarity">
    <text evidence="3">Belongs to the methyl-accepting chemotaxis (MCP) protein family.</text>
</comment>
<gene>
    <name evidence="9" type="ORF">D8780_14195</name>
</gene>
<dbReference type="GO" id="GO:0006935">
    <property type="term" value="P:chemotaxis"/>
    <property type="evidence" value="ECO:0007669"/>
    <property type="project" value="UniProtKB-KW"/>
</dbReference>
<feature type="region of interest" description="Disordered" evidence="5">
    <location>
        <begin position="277"/>
        <end position="306"/>
    </location>
</feature>
<dbReference type="RefSeq" id="WP_121646187.1">
    <property type="nucleotide sequence ID" value="NZ_RCWN01000001.1"/>
</dbReference>
<evidence type="ECO:0000259" key="8">
    <source>
        <dbReference type="PROSITE" id="PS50885"/>
    </source>
</evidence>
<evidence type="ECO:0000259" key="7">
    <source>
        <dbReference type="PROSITE" id="PS50111"/>
    </source>
</evidence>
<evidence type="ECO:0000256" key="6">
    <source>
        <dbReference type="SAM" id="Phobius"/>
    </source>
</evidence>
<dbReference type="InterPro" id="IPR033462">
    <property type="entry name" value="Cache_3-Cache_2"/>
</dbReference>
<name>A0A3L7JFG9_9HYPH</name>
<dbReference type="AlphaFoldDB" id="A0A3L7JFG9"/>
<dbReference type="SUPFAM" id="SSF158472">
    <property type="entry name" value="HAMP domain-like"/>
    <property type="match status" value="1"/>
</dbReference>
<dbReference type="FunFam" id="1.10.287.950:FF:000001">
    <property type="entry name" value="Methyl-accepting chemotaxis sensory transducer"/>
    <property type="match status" value="1"/>
</dbReference>
<dbReference type="GO" id="GO:0007165">
    <property type="term" value="P:signal transduction"/>
    <property type="evidence" value="ECO:0007669"/>
    <property type="project" value="UniProtKB-KW"/>
</dbReference>
<dbReference type="SUPFAM" id="SSF103190">
    <property type="entry name" value="Sensory domain-like"/>
    <property type="match status" value="1"/>
</dbReference>
<feature type="region of interest" description="Disordered" evidence="5">
    <location>
        <begin position="604"/>
        <end position="673"/>
    </location>
</feature>
<dbReference type="InterPro" id="IPR003660">
    <property type="entry name" value="HAMP_dom"/>
</dbReference>
<dbReference type="EMBL" id="RCWN01000001">
    <property type="protein sequence ID" value="RLQ89220.1"/>
    <property type="molecule type" value="Genomic_DNA"/>
</dbReference>
<organism evidence="9 10">
    <name type="scientific">Notoacmeibacter ruber</name>
    <dbReference type="NCBI Taxonomy" id="2670375"/>
    <lineage>
        <taxon>Bacteria</taxon>
        <taxon>Pseudomonadati</taxon>
        <taxon>Pseudomonadota</taxon>
        <taxon>Alphaproteobacteria</taxon>
        <taxon>Hyphomicrobiales</taxon>
        <taxon>Notoacmeibacteraceae</taxon>
        <taxon>Notoacmeibacter</taxon>
    </lineage>
</organism>
<dbReference type="PROSITE" id="PS51257">
    <property type="entry name" value="PROKAR_LIPOPROTEIN"/>
    <property type="match status" value="1"/>
</dbReference>
<dbReference type="InterPro" id="IPR029151">
    <property type="entry name" value="Sensor-like_sf"/>
</dbReference>
<reference evidence="9 10" key="1">
    <citation type="submission" date="2018-10" db="EMBL/GenBank/DDBJ databases">
        <title>Notoacmeibacter sp. M2BS9Y-3-1, whole genome shotgun sequence.</title>
        <authorList>
            <person name="Tuo L."/>
        </authorList>
    </citation>
    <scope>NUCLEOTIDE SEQUENCE [LARGE SCALE GENOMIC DNA]</scope>
    <source>
        <strain evidence="9 10">M2BS9Y-3-1</strain>
    </source>
</reference>
<comment type="caution">
    <text evidence="9">The sequence shown here is derived from an EMBL/GenBank/DDBJ whole genome shotgun (WGS) entry which is preliminary data.</text>
</comment>
<dbReference type="Proteomes" id="UP000281094">
    <property type="component" value="Unassembled WGS sequence"/>
</dbReference>
<dbReference type="PANTHER" id="PTHR43531">
    <property type="entry name" value="PROTEIN ICFG"/>
    <property type="match status" value="1"/>
</dbReference>
<feature type="domain" description="Methyl-accepting transducer" evidence="7">
    <location>
        <begin position="360"/>
        <end position="589"/>
    </location>
</feature>
<dbReference type="InterPro" id="IPR051310">
    <property type="entry name" value="MCP_chemotaxis"/>
</dbReference>
<dbReference type="PROSITE" id="PS50111">
    <property type="entry name" value="CHEMOTAXIS_TRANSDUC_2"/>
    <property type="match status" value="1"/>
</dbReference>
<keyword evidence="6" id="KW-0812">Transmembrane</keyword>
<evidence type="ECO:0000256" key="5">
    <source>
        <dbReference type="SAM" id="MobiDB-lite"/>
    </source>
</evidence>
<keyword evidence="6" id="KW-1133">Transmembrane helix</keyword>
<dbReference type="Gene3D" id="1.10.287.950">
    <property type="entry name" value="Methyl-accepting chemotaxis protein"/>
    <property type="match status" value="1"/>
</dbReference>
<dbReference type="Pfam" id="PF00015">
    <property type="entry name" value="MCPsignal"/>
    <property type="match status" value="1"/>
</dbReference>
<comment type="subcellular location">
    <subcellularLocation>
        <location evidence="1">Membrane</location>
    </subcellularLocation>
</comment>
<evidence type="ECO:0000256" key="1">
    <source>
        <dbReference type="ARBA" id="ARBA00004370"/>
    </source>
</evidence>
<dbReference type="Pfam" id="PF17201">
    <property type="entry name" value="Cache_3-Cache_2"/>
    <property type="match status" value="1"/>
</dbReference>
<dbReference type="SMART" id="SM00283">
    <property type="entry name" value="MA"/>
    <property type="match status" value="1"/>
</dbReference>
<keyword evidence="6" id="KW-0472">Membrane</keyword>
<proteinExistence type="inferred from homology"/>
<feature type="compositionally biased region" description="Basic and acidic residues" evidence="5">
    <location>
        <begin position="277"/>
        <end position="301"/>
    </location>
</feature>
<protein>
    <submittedName>
        <fullName evidence="9">Methyl-accepting chemotaxis protein</fullName>
    </submittedName>
</protein>
<evidence type="ECO:0000256" key="2">
    <source>
        <dbReference type="ARBA" id="ARBA00022500"/>
    </source>
</evidence>
<accession>A0A3L7JFG9</accession>
<dbReference type="GO" id="GO:0016020">
    <property type="term" value="C:membrane"/>
    <property type="evidence" value="ECO:0007669"/>
    <property type="project" value="UniProtKB-SubCell"/>
</dbReference>
<dbReference type="PROSITE" id="PS50885">
    <property type="entry name" value="HAMP"/>
    <property type="match status" value="2"/>
</dbReference>
<feature type="transmembrane region" description="Helical" evidence="6">
    <location>
        <begin position="198"/>
        <end position="221"/>
    </location>
</feature>
<dbReference type="InterPro" id="IPR004089">
    <property type="entry name" value="MCPsignal_dom"/>
</dbReference>
<evidence type="ECO:0000313" key="10">
    <source>
        <dbReference type="Proteomes" id="UP000281094"/>
    </source>
</evidence>